<protein>
    <submittedName>
        <fullName evidence="1">Uncharacterized protein</fullName>
    </submittedName>
</protein>
<name>A0A0A6P606_9GAMM</name>
<dbReference type="EMBL" id="JSZA02000027">
    <property type="protein sequence ID" value="KHD05769.1"/>
    <property type="molecule type" value="Genomic_DNA"/>
</dbReference>
<dbReference type="Proteomes" id="UP000030428">
    <property type="component" value="Unassembled WGS sequence"/>
</dbReference>
<gene>
    <name evidence="1" type="ORF">PN36_08985</name>
</gene>
<dbReference type="AlphaFoldDB" id="A0A0A6P606"/>
<reference evidence="1 2" key="1">
    <citation type="journal article" date="2016" name="Front. Microbiol.">
        <title>Single-Cell (Meta-)Genomics of a Dimorphic Candidatus Thiomargarita nelsonii Reveals Genomic Plasticity.</title>
        <authorList>
            <person name="Flood B.E."/>
            <person name="Fliss P."/>
            <person name="Jones D.S."/>
            <person name="Dick G.J."/>
            <person name="Jain S."/>
            <person name="Kaster A.K."/>
            <person name="Winkel M."/>
            <person name="Mussmann M."/>
            <person name="Bailey J."/>
        </authorList>
    </citation>
    <scope>NUCLEOTIDE SEQUENCE [LARGE SCALE GENOMIC DNA]</scope>
    <source>
        <strain evidence="1">Hydrate Ridge</strain>
    </source>
</reference>
<keyword evidence="2" id="KW-1185">Reference proteome</keyword>
<sequence length="364" mass="38755">MDDPECSPESNKRQGCKVQLGCNTTYELRSGPIDVCRQMVFEGCGGAGWGASTIIKTVAGIDAFRLHTNCLSSDGGAAWTVIRDLAILGTSINKIDQEHPTYGLHAEARFKAENLWISGFTQGIRISADVNRTPATNANNFAIDYVRIDANAHAGLYVDGGDTNAGYGIGVDSSSNCQRAEGHQCANIYDSSFLGNTWVAAHTATAKNGETGKAFPGYIFEGLSARSMCVNCYAEMDQEPSQVDQNSMVIGGLLMSEGAGYIQQGPLVNRLAAINDSDPNNKVKICLGNCGSPGAFYELQAYAGVPVWPLRAKYDSATHSYLYDIANLDAAVSLRIKALSDDSPGWAPSTPIGSVKLKVISKGE</sequence>
<proteinExistence type="predicted"/>
<evidence type="ECO:0000313" key="1">
    <source>
        <dbReference type="EMBL" id="KHD05769.1"/>
    </source>
</evidence>
<accession>A0A0A6P606</accession>
<organism evidence="1 2">
    <name type="scientific">Candidatus Thiomargarita nelsonii</name>
    <dbReference type="NCBI Taxonomy" id="1003181"/>
    <lineage>
        <taxon>Bacteria</taxon>
        <taxon>Pseudomonadati</taxon>
        <taxon>Pseudomonadota</taxon>
        <taxon>Gammaproteobacteria</taxon>
        <taxon>Thiotrichales</taxon>
        <taxon>Thiotrichaceae</taxon>
        <taxon>Thiomargarita</taxon>
    </lineage>
</organism>
<comment type="caution">
    <text evidence="1">The sequence shown here is derived from an EMBL/GenBank/DDBJ whole genome shotgun (WGS) entry which is preliminary data.</text>
</comment>
<evidence type="ECO:0000313" key="2">
    <source>
        <dbReference type="Proteomes" id="UP000030428"/>
    </source>
</evidence>